<gene>
    <name evidence="6" type="ORF">MTBBW1_1670039</name>
</gene>
<evidence type="ECO:0000256" key="4">
    <source>
        <dbReference type="ARBA" id="ARBA00023136"/>
    </source>
</evidence>
<evidence type="ECO:0000313" key="6">
    <source>
        <dbReference type="EMBL" id="SLM29023.1"/>
    </source>
</evidence>
<dbReference type="Pfam" id="PF02674">
    <property type="entry name" value="Colicin_V"/>
    <property type="match status" value="1"/>
</dbReference>
<comment type="subcellular location">
    <subcellularLocation>
        <location evidence="1">Membrane</location>
        <topology evidence="1">Multi-pass membrane protein</topology>
    </subcellularLocation>
</comment>
<evidence type="ECO:0000256" key="5">
    <source>
        <dbReference type="SAM" id="Phobius"/>
    </source>
</evidence>
<keyword evidence="2 5" id="KW-0812">Transmembrane</keyword>
<dbReference type="GO" id="GO:0016020">
    <property type="term" value="C:membrane"/>
    <property type="evidence" value="ECO:0007669"/>
    <property type="project" value="UniProtKB-SubCell"/>
</dbReference>
<evidence type="ECO:0000256" key="1">
    <source>
        <dbReference type="ARBA" id="ARBA00004141"/>
    </source>
</evidence>
<dbReference type="STRING" id="1246637.MTBBW1_1670039"/>
<dbReference type="PANTHER" id="PTHR37306">
    <property type="entry name" value="COLICIN V PRODUCTION PROTEIN"/>
    <property type="match status" value="1"/>
</dbReference>
<dbReference type="GO" id="GO:0009403">
    <property type="term" value="P:toxin biosynthetic process"/>
    <property type="evidence" value="ECO:0007669"/>
    <property type="project" value="InterPro"/>
</dbReference>
<evidence type="ECO:0000256" key="3">
    <source>
        <dbReference type="ARBA" id="ARBA00022989"/>
    </source>
</evidence>
<feature type="transmembrane region" description="Helical" evidence="5">
    <location>
        <begin position="111"/>
        <end position="132"/>
    </location>
</feature>
<organism evidence="6 7">
    <name type="scientific">Desulfamplus magnetovallimortis</name>
    <dbReference type="NCBI Taxonomy" id="1246637"/>
    <lineage>
        <taxon>Bacteria</taxon>
        <taxon>Pseudomonadati</taxon>
        <taxon>Thermodesulfobacteriota</taxon>
        <taxon>Desulfobacteria</taxon>
        <taxon>Desulfobacterales</taxon>
        <taxon>Desulfobacteraceae</taxon>
        <taxon>Desulfamplus</taxon>
    </lineage>
</organism>
<dbReference type="Proteomes" id="UP000191931">
    <property type="component" value="Unassembled WGS sequence"/>
</dbReference>
<dbReference type="RefSeq" id="WP_080805649.1">
    <property type="nucleotide sequence ID" value="NZ_LT828551.1"/>
</dbReference>
<dbReference type="AlphaFoldDB" id="A0A1W1H995"/>
<feature type="transmembrane region" description="Helical" evidence="5">
    <location>
        <begin position="6"/>
        <end position="21"/>
    </location>
</feature>
<feature type="transmembrane region" description="Helical" evidence="5">
    <location>
        <begin position="60"/>
        <end position="80"/>
    </location>
</feature>
<keyword evidence="3 5" id="KW-1133">Transmembrane helix</keyword>
<protein>
    <submittedName>
        <fullName evidence="6">Putative colicin V production protein-like protein</fullName>
    </submittedName>
</protein>
<dbReference type="OrthoDB" id="5419037at2"/>
<accession>A0A1W1H995</accession>
<reference evidence="6 7" key="1">
    <citation type="submission" date="2017-03" db="EMBL/GenBank/DDBJ databases">
        <authorList>
            <person name="Afonso C.L."/>
            <person name="Miller P.J."/>
            <person name="Scott M.A."/>
            <person name="Spackman E."/>
            <person name="Goraichik I."/>
            <person name="Dimitrov K.M."/>
            <person name="Suarez D.L."/>
            <person name="Swayne D.E."/>
        </authorList>
    </citation>
    <scope>NUCLEOTIDE SEQUENCE [LARGE SCALE GENOMIC DNA]</scope>
    <source>
        <strain evidence="6">PRJEB14757</strain>
    </source>
</reference>
<dbReference type="InterPro" id="IPR003825">
    <property type="entry name" value="Colicin-V_CvpA"/>
</dbReference>
<proteinExistence type="predicted"/>
<evidence type="ECO:0000256" key="2">
    <source>
        <dbReference type="ARBA" id="ARBA00022692"/>
    </source>
</evidence>
<feature type="transmembrane region" description="Helical" evidence="5">
    <location>
        <begin position="28"/>
        <end position="48"/>
    </location>
</feature>
<keyword evidence="7" id="KW-1185">Reference proteome</keyword>
<evidence type="ECO:0000313" key="7">
    <source>
        <dbReference type="Proteomes" id="UP000191931"/>
    </source>
</evidence>
<dbReference type="PANTHER" id="PTHR37306:SF1">
    <property type="entry name" value="COLICIN V PRODUCTION PROTEIN"/>
    <property type="match status" value="1"/>
</dbReference>
<feature type="transmembrane region" description="Helical" evidence="5">
    <location>
        <begin position="87"/>
        <end position="105"/>
    </location>
</feature>
<sequence>MNLFDVFVVIVLSFCLIRGYFRGFIREISSIVGVVAGFYAAHTYYIMLASYLANWVDLGVYGNIISFILLFCVIFSLTSLIGHLIRLLLNVAFLGWVDGSCGVLFGALKGFLVISVAFIILTALLPGGASLIENSRTAPYVAHLSEMTAIFASKELKGEFRIKFDKMKAFWEKQKGTIQEIQKKNLPLKGA</sequence>
<name>A0A1W1H995_9BACT</name>
<dbReference type="EMBL" id="FWEV01000076">
    <property type="protein sequence ID" value="SLM29023.1"/>
    <property type="molecule type" value="Genomic_DNA"/>
</dbReference>
<keyword evidence="4 5" id="KW-0472">Membrane</keyword>